<name>A0A347UDK8_9RHOB</name>
<dbReference type="Gene3D" id="3.40.30.10">
    <property type="entry name" value="Glutaredoxin"/>
    <property type="match status" value="1"/>
</dbReference>
<dbReference type="InterPro" id="IPR012336">
    <property type="entry name" value="Thioredoxin-like_fold"/>
</dbReference>
<dbReference type="KEGG" id="pamo:BAR1_02740"/>
<accession>A0A347UDK8</accession>
<evidence type="ECO:0000256" key="2">
    <source>
        <dbReference type="PIRSR" id="PIRSR037031-51"/>
    </source>
</evidence>
<evidence type="ECO:0000313" key="5">
    <source>
        <dbReference type="Proteomes" id="UP000261704"/>
    </source>
</evidence>
<keyword evidence="2" id="KW-1015">Disulfide bond</keyword>
<evidence type="ECO:0000313" key="4">
    <source>
        <dbReference type="EMBL" id="AXX96936.1"/>
    </source>
</evidence>
<dbReference type="InterPro" id="IPR036249">
    <property type="entry name" value="Thioredoxin-like_sf"/>
</dbReference>
<dbReference type="AlphaFoldDB" id="A0A347UDK8"/>
<protein>
    <submittedName>
        <fullName evidence="4">Thioredoxin family protein</fullName>
    </submittedName>
</protein>
<dbReference type="NCBIfam" id="TIGR00412">
    <property type="entry name" value="redox_disulf_2"/>
    <property type="match status" value="1"/>
</dbReference>
<dbReference type="OrthoDB" id="9800630at2"/>
<proteinExistence type="predicted"/>
<evidence type="ECO:0000259" key="3">
    <source>
        <dbReference type="Pfam" id="PF13192"/>
    </source>
</evidence>
<dbReference type="PANTHER" id="PTHR36450:SF1">
    <property type="entry name" value="THIOREDOXIN"/>
    <property type="match status" value="1"/>
</dbReference>
<feature type="domain" description="Thioredoxin-like fold" evidence="3">
    <location>
        <begin position="3"/>
        <end position="77"/>
    </location>
</feature>
<dbReference type="EMBL" id="CP032125">
    <property type="protein sequence ID" value="AXX96936.1"/>
    <property type="molecule type" value="Genomic_DNA"/>
</dbReference>
<dbReference type="InterPro" id="IPR005243">
    <property type="entry name" value="THIRX-like_proc"/>
</dbReference>
<dbReference type="PANTHER" id="PTHR36450">
    <property type="entry name" value="THIOREDOXIN"/>
    <property type="match status" value="1"/>
</dbReference>
<feature type="active site" description="Nucleophile" evidence="1">
    <location>
        <position position="11"/>
    </location>
</feature>
<gene>
    <name evidence="4" type="ORF">BAR1_02740</name>
</gene>
<dbReference type="SUPFAM" id="SSF52833">
    <property type="entry name" value="Thioredoxin-like"/>
    <property type="match status" value="1"/>
</dbReference>
<dbReference type="Proteomes" id="UP000261704">
    <property type="component" value="Chromosome"/>
</dbReference>
<dbReference type="RefSeq" id="WP_118941594.1">
    <property type="nucleotide sequence ID" value="NZ_CP032125.1"/>
</dbReference>
<sequence length="78" mass="8202">MKHFKVLGSGCKNCENTAEMIEQAAKAAGVDVEVEKVTDMGAIMGYGVMSTPGVVLDEKLVHAGGVPAPEKVQEWVQG</sequence>
<reference evidence="4 5" key="1">
    <citation type="submission" date="2018-09" db="EMBL/GenBank/DDBJ databases">
        <title>Profundibacter amoris BAR1 gen. nov., sp. nov., a new member of the Roseobacter clade isolated at Lokis Castle Vent Field on the Arctic Mid-Oceanic Ridge.</title>
        <authorList>
            <person name="Le Moine Bauer S."/>
            <person name="Sjoeberg A.G."/>
            <person name="L'Haridon S."/>
            <person name="Stokke R."/>
            <person name="Roalkvam I."/>
            <person name="Steen I.H."/>
            <person name="Dahle H."/>
        </authorList>
    </citation>
    <scope>NUCLEOTIDE SEQUENCE [LARGE SCALE GENOMIC DNA]</scope>
    <source>
        <strain evidence="4 5">BAR1</strain>
    </source>
</reference>
<evidence type="ECO:0000256" key="1">
    <source>
        <dbReference type="PIRSR" id="PIRSR037031-50"/>
    </source>
</evidence>
<keyword evidence="5" id="KW-1185">Reference proteome</keyword>
<keyword evidence="2" id="KW-0676">Redox-active center</keyword>
<organism evidence="4 5">
    <name type="scientific">Profundibacter amoris</name>
    <dbReference type="NCBI Taxonomy" id="2171755"/>
    <lineage>
        <taxon>Bacteria</taxon>
        <taxon>Pseudomonadati</taxon>
        <taxon>Pseudomonadota</taxon>
        <taxon>Alphaproteobacteria</taxon>
        <taxon>Rhodobacterales</taxon>
        <taxon>Paracoccaceae</taxon>
        <taxon>Profundibacter</taxon>
    </lineage>
</organism>
<dbReference type="PIRSF" id="PIRSF037031">
    <property type="entry name" value="Redox_disulphide_2"/>
    <property type="match status" value="1"/>
</dbReference>
<feature type="disulfide bond" description="Redox-active" evidence="2">
    <location>
        <begin position="11"/>
        <end position="14"/>
    </location>
</feature>
<feature type="active site" description="Nucleophile" evidence="1">
    <location>
        <position position="14"/>
    </location>
</feature>
<dbReference type="Pfam" id="PF13192">
    <property type="entry name" value="Thioredoxin_3"/>
    <property type="match status" value="1"/>
</dbReference>